<keyword evidence="2" id="KW-1185">Reference proteome</keyword>
<dbReference type="InterPro" id="IPR036047">
    <property type="entry name" value="F-box-like_dom_sf"/>
</dbReference>
<dbReference type="Proteomes" id="UP000515211">
    <property type="component" value="Chromosome 10"/>
</dbReference>
<protein>
    <submittedName>
        <fullName evidence="3">F-box/kelch-repeat protein At3g06240</fullName>
    </submittedName>
</protein>
<proteinExistence type="predicted"/>
<reference evidence="2" key="1">
    <citation type="journal article" date="2016" name="Nat. Genet.">
        <title>The genome sequences of Arachis duranensis and Arachis ipaensis, the diploid ancestors of cultivated peanut.</title>
        <authorList>
            <person name="Bertioli D.J."/>
            <person name="Cannon S.B."/>
            <person name="Froenicke L."/>
            <person name="Huang G."/>
            <person name="Farmer A.D."/>
            <person name="Cannon E.K."/>
            <person name="Liu X."/>
            <person name="Gao D."/>
            <person name="Clevenger J."/>
            <person name="Dash S."/>
            <person name="Ren L."/>
            <person name="Moretzsohn M.C."/>
            <person name="Shirasawa K."/>
            <person name="Huang W."/>
            <person name="Vidigal B."/>
            <person name="Abernathy B."/>
            <person name="Chu Y."/>
            <person name="Niederhuth C.E."/>
            <person name="Umale P."/>
            <person name="Araujo A.C."/>
            <person name="Kozik A."/>
            <person name="Kim K.D."/>
            <person name="Burow M.D."/>
            <person name="Varshney R.K."/>
            <person name="Wang X."/>
            <person name="Zhang X."/>
            <person name="Barkley N."/>
            <person name="Guimaraes P.M."/>
            <person name="Isobe S."/>
            <person name="Guo B."/>
            <person name="Liao B."/>
            <person name="Stalker H.T."/>
            <person name="Schmitz R.J."/>
            <person name="Scheffler B.E."/>
            <person name="Leal-Bertioli S.C."/>
            <person name="Xun X."/>
            <person name="Jackson S.A."/>
            <person name="Michelmore R."/>
            <person name="Ozias-Akins P."/>
        </authorList>
    </citation>
    <scope>NUCLEOTIDE SEQUENCE [LARGE SCALE GENOMIC DNA]</scope>
    <source>
        <strain evidence="2">cv. V14167</strain>
    </source>
</reference>
<evidence type="ECO:0000313" key="2">
    <source>
        <dbReference type="Proteomes" id="UP000515211"/>
    </source>
</evidence>
<dbReference type="Pfam" id="PF00646">
    <property type="entry name" value="F-box"/>
    <property type="match status" value="1"/>
</dbReference>
<dbReference type="Pfam" id="PF07734">
    <property type="entry name" value="FBA_1"/>
    <property type="match status" value="1"/>
</dbReference>
<dbReference type="KEGG" id="adu:107471434"/>
<dbReference type="InterPro" id="IPR001810">
    <property type="entry name" value="F-box_dom"/>
</dbReference>
<dbReference type="PROSITE" id="PS50181">
    <property type="entry name" value="FBOX"/>
    <property type="match status" value="1"/>
</dbReference>
<sequence>MEMTKRINYKNDLPNELIMEILTRLPVKSLMRFKCVSKLWFAIISNDSFAKSHFERSASSSHRILCHGDGELRSIDPDLLFHKDPHTTKLSIPYSLSAYVRIQGSCRGFIMLQEFPDLVIWNPSTGVNKRISYDHLSPGNLESGIILDSFMFGFGYDARRDDYLAIIVWCDVNGRRFLEYFSVRINKWERVEIALPRPSMDAAASLSSPGYYLNGAIHWDTSSDSILVFDMIEREFFEIPLPEPLGKEFMSCCLELLGGFLCLSVWRESKKTEIWVMKEYGVASSWTVYRIPKSNFDPLYFTKSDEIIGFPSLGGLAKYDEKGELRECMENWNYEYHFWMYLESLLSLPSSSGIAWKEE</sequence>
<dbReference type="Gene3D" id="1.20.1280.50">
    <property type="match status" value="1"/>
</dbReference>
<dbReference type="SMART" id="SM00256">
    <property type="entry name" value="FBOX"/>
    <property type="match status" value="1"/>
</dbReference>
<dbReference type="RefSeq" id="XP_015946380.1">
    <property type="nucleotide sequence ID" value="XM_016090894.3"/>
</dbReference>
<name>A0A6P4BUW9_ARADU</name>
<evidence type="ECO:0000259" key="1">
    <source>
        <dbReference type="PROSITE" id="PS50181"/>
    </source>
</evidence>
<reference evidence="3" key="2">
    <citation type="submission" date="2025-08" db="UniProtKB">
        <authorList>
            <consortium name="RefSeq"/>
        </authorList>
    </citation>
    <scope>IDENTIFICATION</scope>
    <source>
        <tissue evidence="3">Whole plant</tissue>
    </source>
</reference>
<evidence type="ECO:0000313" key="3">
    <source>
        <dbReference type="RefSeq" id="XP_015946380.1"/>
    </source>
</evidence>
<dbReference type="AlphaFoldDB" id="A0A6P4BUW9"/>
<dbReference type="CDD" id="cd22157">
    <property type="entry name" value="F-box_AtFBW1-like"/>
    <property type="match status" value="1"/>
</dbReference>
<dbReference type="InterPro" id="IPR017451">
    <property type="entry name" value="F-box-assoc_interact_dom"/>
</dbReference>
<organism evidence="2 3">
    <name type="scientific">Arachis duranensis</name>
    <name type="common">Wild peanut</name>
    <dbReference type="NCBI Taxonomy" id="130453"/>
    <lineage>
        <taxon>Eukaryota</taxon>
        <taxon>Viridiplantae</taxon>
        <taxon>Streptophyta</taxon>
        <taxon>Embryophyta</taxon>
        <taxon>Tracheophyta</taxon>
        <taxon>Spermatophyta</taxon>
        <taxon>Magnoliopsida</taxon>
        <taxon>eudicotyledons</taxon>
        <taxon>Gunneridae</taxon>
        <taxon>Pentapetalae</taxon>
        <taxon>rosids</taxon>
        <taxon>fabids</taxon>
        <taxon>Fabales</taxon>
        <taxon>Fabaceae</taxon>
        <taxon>Papilionoideae</taxon>
        <taxon>50 kb inversion clade</taxon>
        <taxon>dalbergioids sensu lato</taxon>
        <taxon>Dalbergieae</taxon>
        <taxon>Pterocarpus clade</taxon>
        <taxon>Arachis</taxon>
    </lineage>
</organism>
<dbReference type="NCBIfam" id="TIGR01640">
    <property type="entry name" value="F_box_assoc_1"/>
    <property type="match status" value="1"/>
</dbReference>
<dbReference type="InterPro" id="IPR006527">
    <property type="entry name" value="F-box-assoc_dom_typ1"/>
</dbReference>
<gene>
    <name evidence="3" type="primary">LOC107471434</name>
</gene>
<dbReference type="OrthoDB" id="591557at2759"/>
<accession>A0A6P4BUW9</accession>
<dbReference type="SUPFAM" id="SSF81383">
    <property type="entry name" value="F-box domain"/>
    <property type="match status" value="1"/>
</dbReference>
<feature type="domain" description="F-box" evidence="1">
    <location>
        <begin position="7"/>
        <end position="53"/>
    </location>
</feature>
<dbReference type="PANTHER" id="PTHR31672">
    <property type="entry name" value="BNACNNG10540D PROTEIN"/>
    <property type="match status" value="1"/>
</dbReference>
<dbReference type="InterPro" id="IPR050796">
    <property type="entry name" value="SCF_F-box_component"/>
</dbReference>
<dbReference type="PANTHER" id="PTHR31672:SF13">
    <property type="entry name" value="F-BOX PROTEIN CPR30-LIKE"/>
    <property type="match status" value="1"/>
</dbReference>
<dbReference type="GeneID" id="107471434"/>